<dbReference type="Proteomes" id="UP000001055">
    <property type="component" value="Unassembled WGS sequence"/>
</dbReference>
<name>Q0U661_PHANO</name>
<organism evidence="1 2">
    <name type="scientific">Phaeosphaeria nodorum (strain SN15 / ATCC MYA-4574 / FGSC 10173)</name>
    <name type="common">Glume blotch fungus</name>
    <name type="synonym">Parastagonospora nodorum</name>
    <dbReference type="NCBI Taxonomy" id="321614"/>
    <lineage>
        <taxon>Eukaryota</taxon>
        <taxon>Fungi</taxon>
        <taxon>Dikarya</taxon>
        <taxon>Ascomycota</taxon>
        <taxon>Pezizomycotina</taxon>
        <taxon>Dothideomycetes</taxon>
        <taxon>Pleosporomycetidae</taxon>
        <taxon>Pleosporales</taxon>
        <taxon>Pleosporineae</taxon>
        <taxon>Phaeosphaeriaceae</taxon>
        <taxon>Parastagonospora</taxon>
    </lineage>
</organism>
<reference evidence="2" key="1">
    <citation type="journal article" date="2007" name="Plant Cell">
        <title>Dothideomycete-plant interactions illuminated by genome sequencing and EST analysis of the wheat pathogen Stagonospora nodorum.</title>
        <authorList>
            <person name="Hane J.K."/>
            <person name="Lowe R.G."/>
            <person name="Solomon P.S."/>
            <person name="Tan K.C."/>
            <person name="Schoch C.L."/>
            <person name="Spatafora J.W."/>
            <person name="Crous P.W."/>
            <person name="Kodira C."/>
            <person name="Birren B.W."/>
            <person name="Galagan J.E."/>
            <person name="Torriani S.F."/>
            <person name="McDonald B.A."/>
            <person name="Oliver R.P."/>
        </authorList>
    </citation>
    <scope>NUCLEOTIDE SEQUENCE [LARGE SCALE GENOMIC DNA]</scope>
    <source>
        <strain evidence="2">SN15 / ATCC MYA-4574 / FGSC 10173</strain>
    </source>
</reference>
<dbReference type="AlphaFoldDB" id="Q0U661"/>
<dbReference type="EMBL" id="CH445347">
    <property type="protein sequence ID" value="EAT80051.1"/>
    <property type="molecule type" value="Genomic_DNA"/>
</dbReference>
<gene>
    <name evidence="1" type="ORF">SNOG_12753</name>
</gene>
<dbReference type="RefSeq" id="XP_001802973.1">
    <property type="nucleotide sequence ID" value="XM_001802921.1"/>
</dbReference>
<accession>Q0U661</accession>
<evidence type="ECO:0000313" key="1">
    <source>
        <dbReference type="EMBL" id="EAT80051.1"/>
    </source>
</evidence>
<dbReference type="InParanoid" id="Q0U661"/>
<dbReference type="GeneID" id="5979884"/>
<sequence length="32" mass="3736">MPSWHGLLLNIKEHLGQFMTTDFSLGADKRYE</sequence>
<protein>
    <submittedName>
        <fullName evidence="1">Uncharacterized protein</fullName>
    </submittedName>
</protein>
<dbReference type="KEGG" id="pno:SNOG_12753"/>
<proteinExistence type="predicted"/>
<evidence type="ECO:0000313" key="2">
    <source>
        <dbReference type="Proteomes" id="UP000001055"/>
    </source>
</evidence>